<name>A0A0C6P2Q6_BORBO</name>
<dbReference type="KEGG" id="bbh:BN112_1746"/>
<dbReference type="AlphaFoldDB" id="A0A0C6P2Q6"/>
<evidence type="ECO:0000313" key="3">
    <source>
        <dbReference type="EMBL" id="CCJ53663.1"/>
    </source>
</evidence>
<dbReference type="RefSeq" id="WP_003810070.1">
    <property type="nucleotide sequence ID" value="NC_019382.1"/>
</dbReference>
<dbReference type="NCBIfam" id="TIGR03939">
    <property type="entry name" value="PGA_TPR_OMP"/>
    <property type="match status" value="1"/>
</dbReference>
<dbReference type="Pfam" id="PF21197">
    <property type="entry name" value="PgaA_barrel"/>
    <property type="match status" value="1"/>
</dbReference>
<evidence type="ECO:0000313" key="4">
    <source>
        <dbReference type="Proteomes" id="UP000007564"/>
    </source>
</evidence>
<proteinExistence type="predicted"/>
<gene>
    <name evidence="3" type="primary">hmsH</name>
    <name evidence="3" type="ORF">BN112_1746</name>
</gene>
<dbReference type="SUPFAM" id="SSF48452">
    <property type="entry name" value="TPR-like"/>
    <property type="match status" value="1"/>
</dbReference>
<dbReference type="EMBL" id="HE965806">
    <property type="protein sequence ID" value="CCJ53663.1"/>
    <property type="molecule type" value="Genomic_DNA"/>
</dbReference>
<dbReference type="InterPro" id="IPR023870">
    <property type="entry name" value="PGA_export_porin_PgaA"/>
</dbReference>
<dbReference type="Pfam" id="PF14559">
    <property type="entry name" value="TPR_19"/>
    <property type="match status" value="1"/>
</dbReference>
<accession>A0A0C6P2Q6</accession>
<dbReference type="SUPFAM" id="SSF56935">
    <property type="entry name" value="Porins"/>
    <property type="match status" value="1"/>
</dbReference>
<dbReference type="Proteomes" id="UP000007564">
    <property type="component" value="Chromosome"/>
</dbReference>
<dbReference type="InterPro" id="IPR019734">
    <property type="entry name" value="TPR_rpt"/>
</dbReference>
<dbReference type="GO" id="GO:1901515">
    <property type="term" value="F:poly-beta-1,6-N-acetyl-D-glucosamine transmembrane transporter activity"/>
    <property type="evidence" value="ECO:0007669"/>
    <property type="project" value="InterPro"/>
</dbReference>
<sequence length="661" mass="73866">MNNDQTRRTRPASVRGLRRTRLLVAGLAFVGAAAAAAPSVRDQVQEASRSGAANLALDLATEHRALFTPLEYAQLQHAAIAQRLRWSRAETWNLTGPERFATLDAALADGWQLLDSLPLAPEYGSLRTAVISDMIYGLGLRGRYADAIKLYEGLRATNTPVHPYVLVSAGNAYAYEERYDEAIACYEEALAKAGPGDIDRVPTQESLFFAYMDRGRYEDAEQLLQRIEKTSPQYVENAPVAERPNEDYATAQRLRAQYLMYSGETEAGTLAIDALQHDAPFSSGLRNAAASARLGDARPREAKAAFTTALAERPDDIQAMTGLARASMALREYPEAEAIVTTLSERFPESSSVRNLQRDYEVYQSPLLTMDFGGDIGHGGDNSSNDNSTIANREWSLNTMLYTSPISHNYRLFFHQFTGYADLGDGHKSRVRNGAGLEYRRGSIEASTELHQSTGPSGRFGASANVAWLPSDGWRLAANFDSDSNDLPWKAYRAGIHGWSSGVSARYQPTERTYYDVAYQLQRYSDSNTRQTIGATWFQNLWTVPRHSVSTWTSVAYSNNSKTDTEYFSPDHDLTAQVTAMYEWRPWRDGQYAFRQRVYATGGVYNQAEHGNSALWQLRLEQVWDLPRQTSITYGVGYGRHSYDGDPENRTLFYLTLNIPF</sequence>
<evidence type="ECO:0000256" key="1">
    <source>
        <dbReference type="SAM" id="SignalP"/>
    </source>
</evidence>
<dbReference type="Gene3D" id="1.25.40.10">
    <property type="entry name" value="Tetratricopeptide repeat domain"/>
    <property type="match status" value="1"/>
</dbReference>
<dbReference type="GeneID" id="56479602"/>
<dbReference type="InterPro" id="IPR011990">
    <property type="entry name" value="TPR-like_helical_dom_sf"/>
</dbReference>
<dbReference type="Pfam" id="PF13432">
    <property type="entry name" value="TPR_16"/>
    <property type="match status" value="1"/>
</dbReference>
<reference evidence="3 4" key="1">
    <citation type="journal article" date="2012" name="BMC Genomics">
        <title>Comparative genomics of the classical Bordetella subspecies: the evolution and exchange of virulence-associated diversity amongst closely related pathogens.</title>
        <authorList>
            <person name="Park J."/>
            <person name="Zhang Y."/>
            <person name="Buboltz A.M."/>
            <person name="Zhang X."/>
            <person name="Schuster S.C."/>
            <person name="Ahuja U."/>
            <person name="Liu M."/>
            <person name="Miller J.F."/>
            <person name="Sebaihia M."/>
            <person name="Bentley S.D."/>
            <person name="Parkhill J."/>
            <person name="Harvill E.T."/>
        </authorList>
    </citation>
    <scope>NUCLEOTIDE SEQUENCE [LARGE SCALE GENOMIC DNA]</scope>
    <source>
        <strain evidence="3 4">253</strain>
    </source>
</reference>
<organism evidence="3 4">
    <name type="scientific">Bordetella bronchiseptica 253</name>
    <dbReference type="NCBI Taxonomy" id="568707"/>
    <lineage>
        <taxon>Bacteria</taxon>
        <taxon>Pseudomonadati</taxon>
        <taxon>Pseudomonadota</taxon>
        <taxon>Betaproteobacteria</taxon>
        <taxon>Burkholderiales</taxon>
        <taxon>Alcaligenaceae</taxon>
        <taxon>Bordetella</taxon>
    </lineage>
</organism>
<feature type="domain" description="PgaA membrane beta barrel" evidence="2">
    <location>
        <begin position="382"/>
        <end position="660"/>
    </location>
</feature>
<protein>
    <submittedName>
        <fullName evidence="3">Putative hemin storage protein</fullName>
    </submittedName>
</protein>
<dbReference type="HOGENOM" id="CLU_010826_0_0_4"/>
<feature type="chain" id="PRO_5002189944" evidence="1">
    <location>
        <begin position="36"/>
        <end position="661"/>
    </location>
</feature>
<evidence type="ECO:0000259" key="2">
    <source>
        <dbReference type="Pfam" id="PF21197"/>
    </source>
</evidence>
<feature type="signal peptide" evidence="1">
    <location>
        <begin position="1"/>
        <end position="35"/>
    </location>
</feature>
<dbReference type="OrthoDB" id="5405060at2"/>
<dbReference type="SMART" id="SM00028">
    <property type="entry name" value="TPR"/>
    <property type="match status" value="4"/>
</dbReference>
<keyword evidence="1" id="KW-0732">Signal</keyword>
<dbReference type="InterPro" id="IPR049003">
    <property type="entry name" value="PgaA_barrel"/>
</dbReference>